<keyword evidence="3" id="KW-0472">Membrane</keyword>
<organism evidence="5 6">
    <name type="scientific">Enterobacter cloacae</name>
    <dbReference type="NCBI Taxonomy" id="550"/>
    <lineage>
        <taxon>Bacteria</taxon>
        <taxon>Pseudomonadati</taxon>
        <taxon>Pseudomonadota</taxon>
        <taxon>Gammaproteobacteria</taxon>
        <taxon>Enterobacterales</taxon>
        <taxon>Enterobacteriaceae</taxon>
        <taxon>Enterobacter</taxon>
        <taxon>Enterobacter cloacae complex</taxon>
    </lineage>
</organism>
<feature type="transmembrane region" description="Helical" evidence="3">
    <location>
        <begin position="30"/>
        <end position="48"/>
    </location>
</feature>
<feature type="domain" description="Nudix hydrolase" evidence="4">
    <location>
        <begin position="477"/>
        <end position="609"/>
    </location>
</feature>
<keyword evidence="3" id="KW-1133">Transmembrane helix</keyword>
<dbReference type="Pfam" id="PF00293">
    <property type="entry name" value="NUDIX"/>
    <property type="match status" value="1"/>
</dbReference>
<name>A0A3R8Z0E7_ENTCL</name>
<gene>
    <name evidence="5" type="ORF">EGK68_19430</name>
</gene>
<dbReference type="GO" id="GO:0016787">
    <property type="term" value="F:hydrolase activity"/>
    <property type="evidence" value="ECO:0007669"/>
    <property type="project" value="UniProtKB-KW"/>
</dbReference>
<dbReference type="InterPro" id="IPR015797">
    <property type="entry name" value="NUDIX_hydrolase-like_dom_sf"/>
</dbReference>
<comment type="caution">
    <text evidence="5">The sequence shown here is derived from an EMBL/GenBank/DDBJ whole genome shotgun (WGS) entry which is preliminary data.</text>
</comment>
<sequence>MSIVTRRVITYCFIFLCAMGFLKLYLNQEVLYSCLGSFIISLISIPIADPKVLDKIIYFSKREVFKRNLKKTIDSYQESFNIPSLVSKLKIDVKKYFEKEILDKKFIDKSSDYECAALMFAMQDEKNPFTIAPDLSVSDFREIARKAAMNIQYRTILLSNSLQNLGCNNKEILLLNDNKYHVAEELKSESDDSFYKRILASKDDEIIIFSTTSQVSSGMINILSSHHSSIKKFNFYICSPFILKHGAIRSMFSEYNNPSFATPKMQFIQNETGTVDIEMDATRRVLKIISSIHNLVEFSNEKKVSIEVNIFKKEYPGLKLKVLKNSKFIQIQPGNLSYANNLYRFGVETDSSSLFNDVLNKVNIYKENSEFVEEVPLISDRLNNFENEALSELTLWLLERGVTPEKMLKHRDMLMAKIVDDKFLLRIDKITNSLRKARDEVKISLGLNLDLCEIYTKRYNSCKTPGIFVGQNNIGNLYHITVATIFVKDNSLLMIRKSDKAYGNKLSIVAGHLENGESPVEAIIREVREEIGIKLDSYCFIKKEVEVHDKCRHGLDLHDWYIFYSNQIKDISNIDFDGTEIEYLEWVPLDKLSSMKHEFTQGASLIMERLGYISE</sequence>
<dbReference type="RefSeq" id="WP_125366030.1">
    <property type="nucleotide sequence ID" value="NZ_RHWT01000031.1"/>
</dbReference>
<dbReference type="PROSITE" id="PS51462">
    <property type="entry name" value="NUDIX"/>
    <property type="match status" value="1"/>
</dbReference>
<evidence type="ECO:0000256" key="2">
    <source>
        <dbReference type="ARBA" id="ARBA00022801"/>
    </source>
</evidence>
<evidence type="ECO:0000256" key="1">
    <source>
        <dbReference type="ARBA" id="ARBA00001946"/>
    </source>
</evidence>
<dbReference type="InterPro" id="IPR000086">
    <property type="entry name" value="NUDIX_hydrolase_dom"/>
</dbReference>
<evidence type="ECO:0000313" key="6">
    <source>
        <dbReference type="Proteomes" id="UP000275321"/>
    </source>
</evidence>
<dbReference type="SUPFAM" id="SSF55811">
    <property type="entry name" value="Nudix"/>
    <property type="match status" value="1"/>
</dbReference>
<evidence type="ECO:0000259" key="4">
    <source>
        <dbReference type="PROSITE" id="PS51462"/>
    </source>
</evidence>
<dbReference type="PROSITE" id="PS00893">
    <property type="entry name" value="NUDIX_BOX"/>
    <property type="match status" value="1"/>
</dbReference>
<comment type="cofactor">
    <cofactor evidence="1">
        <name>Mg(2+)</name>
        <dbReference type="ChEBI" id="CHEBI:18420"/>
    </cofactor>
</comment>
<dbReference type="EMBL" id="RHWT01000031">
    <property type="protein sequence ID" value="RSB28754.1"/>
    <property type="molecule type" value="Genomic_DNA"/>
</dbReference>
<reference evidence="5 6" key="1">
    <citation type="submission" date="2018-10" db="EMBL/GenBank/DDBJ databases">
        <title>Transmission dynamics of multidrug resistant bacteria on intensive care unit surfaces.</title>
        <authorList>
            <person name="D'Souza A.W."/>
            <person name="Potter R.F."/>
            <person name="Wallace M."/>
            <person name="Shupe A."/>
            <person name="Patel S."/>
            <person name="Sun S."/>
            <person name="Gul D."/>
            <person name="Kwon J.H."/>
            <person name="Andleeb S."/>
            <person name="Burnham C.-A.D."/>
            <person name="Dantas G."/>
        </authorList>
    </citation>
    <scope>NUCLEOTIDE SEQUENCE [LARGE SCALE GENOMIC DNA]</scope>
    <source>
        <strain evidence="5 6">EC_073</strain>
    </source>
</reference>
<evidence type="ECO:0000256" key="3">
    <source>
        <dbReference type="SAM" id="Phobius"/>
    </source>
</evidence>
<dbReference type="Proteomes" id="UP000275321">
    <property type="component" value="Unassembled WGS sequence"/>
</dbReference>
<evidence type="ECO:0000313" key="5">
    <source>
        <dbReference type="EMBL" id="RSB28754.1"/>
    </source>
</evidence>
<dbReference type="CDD" id="cd02883">
    <property type="entry name" value="NUDIX_Hydrolase"/>
    <property type="match status" value="1"/>
</dbReference>
<accession>A0A3R8Z0E7</accession>
<keyword evidence="3" id="KW-0812">Transmembrane</keyword>
<dbReference type="PANTHER" id="PTHR43736">
    <property type="entry name" value="ADP-RIBOSE PYROPHOSPHATASE"/>
    <property type="match status" value="1"/>
</dbReference>
<feature type="transmembrane region" description="Helical" evidence="3">
    <location>
        <begin position="7"/>
        <end position="24"/>
    </location>
</feature>
<proteinExistence type="predicted"/>
<dbReference type="PANTHER" id="PTHR43736:SF1">
    <property type="entry name" value="DIHYDRONEOPTERIN TRIPHOSPHATE DIPHOSPHATASE"/>
    <property type="match status" value="1"/>
</dbReference>
<keyword evidence="2 5" id="KW-0378">Hydrolase</keyword>
<dbReference type="InterPro" id="IPR020084">
    <property type="entry name" value="NUDIX_hydrolase_CS"/>
</dbReference>
<dbReference type="AlphaFoldDB" id="A0A3R8Z0E7"/>
<dbReference type="Gene3D" id="3.90.79.10">
    <property type="entry name" value="Nucleoside Triphosphate Pyrophosphohydrolase"/>
    <property type="match status" value="1"/>
</dbReference>
<protein>
    <submittedName>
        <fullName evidence="5">NUDIX hydrolase</fullName>
    </submittedName>
</protein>